<comment type="subcellular location">
    <subcellularLocation>
        <location evidence="1">Membrane</location>
        <topology evidence="1">Multi-pass membrane protein</topology>
    </subcellularLocation>
</comment>
<dbReference type="SUPFAM" id="SSF103506">
    <property type="entry name" value="Mitochondrial carrier"/>
    <property type="match status" value="1"/>
</dbReference>
<dbReference type="Proteomes" id="UP000243459">
    <property type="component" value="Chromosome 3"/>
</dbReference>
<dbReference type="EMBL" id="CM007383">
    <property type="protein sequence ID" value="ONK74194.1"/>
    <property type="molecule type" value="Genomic_DNA"/>
</dbReference>
<evidence type="ECO:0000256" key="4">
    <source>
        <dbReference type="SAM" id="MobiDB-lite"/>
    </source>
</evidence>
<dbReference type="GO" id="GO:0016020">
    <property type="term" value="C:membrane"/>
    <property type="evidence" value="ECO:0007669"/>
    <property type="project" value="UniProtKB-SubCell"/>
</dbReference>
<sequence>MGVKGFVEGGIASIVAGCSTHPLDLIKVRMQLQGESPQIPNLRPAFALPNSSVTIPTMLLLLLPPLRPGHLESGPRSCSPRAPRPFVLRLSPPSSPTLYSTTPSWCLYDMNSRPAGRPPATTAGPSTLPLHLKDLPRLISRASGAAVGNSGRRRHGPMQEGRPPPRRRAPQATRAVVDGSDGGWPGPRGQKPVEGLVADQFTGR</sequence>
<evidence type="ECO:0000256" key="2">
    <source>
        <dbReference type="ARBA" id="ARBA00022692"/>
    </source>
</evidence>
<feature type="region of interest" description="Disordered" evidence="4">
    <location>
        <begin position="144"/>
        <end position="204"/>
    </location>
</feature>
<proteinExistence type="predicted"/>
<dbReference type="Gene3D" id="1.50.40.10">
    <property type="entry name" value="Mitochondrial carrier domain"/>
    <property type="match status" value="1"/>
</dbReference>
<keyword evidence="6" id="KW-1185">Reference proteome</keyword>
<dbReference type="Pfam" id="PF00153">
    <property type="entry name" value="Mito_carr"/>
    <property type="match status" value="1"/>
</dbReference>
<dbReference type="Gramene" id="ONK74194">
    <property type="protein sequence ID" value="ONK74194"/>
    <property type="gene ID" value="A4U43_C03F3770"/>
</dbReference>
<reference evidence="6" key="1">
    <citation type="journal article" date="2017" name="Nat. Commun.">
        <title>The asparagus genome sheds light on the origin and evolution of a young Y chromosome.</title>
        <authorList>
            <person name="Harkess A."/>
            <person name="Zhou J."/>
            <person name="Xu C."/>
            <person name="Bowers J.E."/>
            <person name="Van der Hulst R."/>
            <person name="Ayyampalayam S."/>
            <person name="Mercati F."/>
            <person name="Riccardi P."/>
            <person name="McKain M.R."/>
            <person name="Kakrana A."/>
            <person name="Tang H."/>
            <person name="Ray J."/>
            <person name="Groenendijk J."/>
            <person name="Arikit S."/>
            <person name="Mathioni S.M."/>
            <person name="Nakano M."/>
            <person name="Shan H."/>
            <person name="Telgmann-Rauber A."/>
            <person name="Kanno A."/>
            <person name="Yue Z."/>
            <person name="Chen H."/>
            <person name="Li W."/>
            <person name="Chen Y."/>
            <person name="Xu X."/>
            <person name="Zhang Y."/>
            <person name="Luo S."/>
            <person name="Chen H."/>
            <person name="Gao J."/>
            <person name="Mao Z."/>
            <person name="Pires J.C."/>
            <person name="Luo M."/>
            <person name="Kudrna D."/>
            <person name="Wing R.A."/>
            <person name="Meyers B.C."/>
            <person name="Yi K."/>
            <person name="Kong H."/>
            <person name="Lavrijsen P."/>
            <person name="Sunseri F."/>
            <person name="Falavigna A."/>
            <person name="Ye Y."/>
            <person name="Leebens-Mack J.H."/>
            <person name="Chen G."/>
        </authorList>
    </citation>
    <scope>NUCLEOTIDE SEQUENCE [LARGE SCALE GENOMIC DNA]</scope>
    <source>
        <strain evidence="6">cv. DH0086</strain>
    </source>
</reference>
<protein>
    <submittedName>
        <fullName evidence="5">Uncharacterized protein</fullName>
    </submittedName>
</protein>
<evidence type="ECO:0000313" key="5">
    <source>
        <dbReference type="EMBL" id="ONK74194.1"/>
    </source>
</evidence>
<dbReference type="InterPro" id="IPR018108">
    <property type="entry name" value="MCP_transmembrane"/>
</dbReference>
<evidence type="ECO:0000256" key="3">
    <source>
        <dbReference type="ARBA" id="ARBA00023136"/>
    </source>
</evidence>
<evidence type="ECO:0000256" key="1">
    <source>
        <dbReference type="ARBA" id="ARBA00004141"/>
    </source>
</evidence>
<name>A0A5P1F7U2_ASPOF</name>
<accession>A0A5P1F7U2</accession>
<dbReference type="InterPro" id="IPR023395">
    <property type="entry name" value="MCP_dom_sf"/>
</dbReference>
<organism evidence="5 6">
    <name type="scientific">Asparagus officinalis</name>
    <name type="common">Garden asparagus</name>
    <dbReference type="NCBI Taxonomy" id="4686"/>
    <lineage>
        <taxon>Eukaryota</taxon>
        <taxon>Viridiplantae</taxon>
        <taxon>Streptophyta</taxon>
        <taxon>Embryophyta</taxon>
        <taxon>Tracheophyta</taxon>
        <taxon>Spermatophyta</taxon>
        <taxon>Magnoliopsida</taxon>
        <taxon>Liliopsida</taxon>
        <taxon>Asparagales</taxon>
        <taxon>Asparagaceae</taxon>
        <taxon>Asparagoideae</taxon>
        <taxon>Asparagus</taxon>
    </lineage>
</organism>
<keyword evidence="2" id="KW-0812">Transmembrane</keyword>
<gene>
    <name evidence="5" type="ORF">A4U43_C03F3770</name>
</gene>
<dbReference type="AlphaFoldDB" id="A0A5P1F7U2"/>
<evidence type="ECO:0000313" key="6">
    <source>
        <dbReference type="Proteomes" id="UP000243459"/>
    </source>
</evidence>
<keyword evidence="3" id="KW-0472">Membrane</keyword>